<dbReference type="EC" id="2.3.1.47" evidence="2"/>
<dbReference type="InterPro" id="IPR015422">
    <property type="entry name" value="PyrdxlP-dep_Trfase_small"/>
</dbReference>
<dbReference type="GO" id="GO:0008483">
    <property type="term" value="F:transaminase activity"/>
    <property type="evidence" value="ECO:0007669"/>
    <property type="project" value="UniProtKB-KW"/>
</dbReference>
<dbReference type="InterPro" id="IPR004839">
    <property type="entry name" value="Aminotransferase_I/II_large"/>
</dbReference>
<accession>A0A5N5E3S7</accession>
<dbReference type="PANTHER" id="PTHR13693">
    <property type="entry name" value="CLASS II AMINOTRANSFERASE/8-AMINO-7-OXONONANOATE SYNTHASE"/>
    <property type="match status" value="1"/>
</dbReference>
<dbReference type="InterPro" id="IPR015421">
    <property type="entry name" value="PyrdxlP-dep_Trfase_major"/>
</dbReference>
<evidence type="ECO:0000259" key="5">
    <source>
        <dbReference type="Pfam" id="PF00155"/>
    </source>
</evidence>
<dbReference type="Gene3D" id="3.90.1150.10">
    <property type="entry name" value="Aspartate Aminotransferase, domain 1"/>
    <property type="match status" value="1"/>
</dbReference>
<dbReference type="Gene3D" id="3.40.640.10">
    <property type="entry name" value="Type I PLP-dependent aspartate aminotransferase-like (Major domain)"/>
    <property type="match status" value="1"/>
</dbReference>
<sequence length="408" mass="44259">MTVAESLKDRNLYSNLRRAADLSNPFWDRAVSEGLADITADRVAGFEHRTIQGYEFENFSTYSYLGLDTDDRIRSGAIAALERERTLNSSISRMRVHSSLLDDTEAALSELLDAHVLTLGSAANAAWSLLPLVASGLLTGGEPPLMVFDKNAHFCLNAMKASVADETTIVTIRHDDVDELESLCRTNSQVAYVADTVYSTGGKAPLNELFALQAKYGLILVLDEAHSTSVIGHNGRGAVLDLIGSLNDRTFLLTSLNKGFGASGGAIALGRNRGSRNRDLALRYGGPLTWSQRVNVAGLGAIAASVELHRSGEVDKRQRQLRTVVELFDSLVDTPASGDGLPIRFVTLHEEEQTITAAQKLLASGFYTSAVFFPVIGRGKAGLRLMLRADLPHATIERFADVLRRVTE</sequence>
<dbReference type="RefSeq" id="WP_070797283.1">
    <property type="nucleotide sequence ID" value="NZ_JAGYWG010000003.1"/>
</dbReference>
<dbReference type="GO" id="GO:0030170">
    <property type="term" value="F:pyridoxal phosphate binding"/>
    <property type="evidence" value="ECO:0007669"/>
    <property type="project" value="InterPro"/>
</dbReference>
<gene>
    <name evidence="6" type="ORF">BS297_13640</name>
</gene>
<keyword evidence="6" id="KW-0032">Aminotransferase</keyword>
<evidence type="ECO:0000313" key="6">
    <source>
        <dbReference type="EMBL" id="KAB2584817.1"/>
    </source>
</evidence>
<comment type="caution">
    <text evidence="6">The sequence shown here is derived from an EMBL/GenBank/DDBJ whole genome shotgun (WGS) entry which is preliminary data.</text>
</comment>
<feature type="domain" description="Aminotransferase class I/classII large" evidence="5">
    <location>
        <begin position="174"/>
        <end position="403"/>
    </location>
</feature>
<comment type="cofactor">
    <cofactor evidence="1">
        <name>pyridoxal 5'-phosphate</name>
        <dbReference type="ChEBI" id="CHEBI:597326"/>
    </cofactor>
</comment>
<keyword evidence="3 6" id="KW-0808">Transferase</keyword>
<dbReference type="GO" id="GO:0008710">
    <property type="term" value="F:8-amino-7-oxononanoate synthase activity"/>
    <property type="evidence" value="ECO:0007669"/>
    <property type="project" value="UniProtKB-EC"/>
</dbReference>
<evidence type="ECO:0000256" key="4">
    <source>
        <dbReference type="ARBA" id="ARBA00047715"/>
    </source>
</evidence>
<evidence type="ECO:0000256" key="3">
    <source>
        <dbReference type="ARBA" id="ARBA00022679"/>
    </source>
</evidence>
<proteinExistence type="predicted"/>
<dbReference type="SUPFAM" id="SSF53383">
    <property type="entry name" value="PLP-dependent transferases"/>
    <property type="match status" value="1"/>
</dbReference>
<dbReference type="NCBIfam" id="NF005697">
    <property type="entry name" value="PRK07505.1"/>
    <property type="match status" value="1"/>
</dbReference>
<dbReference type="EMBL" id="MRBO01000399">
    <property type="protein sequence ID" value="KAB2584817.1"/>
    <property type="molecule type" value="Genomic_DNA"/>
</dbReference>
<evidence type="ECO:0000256" key="1">
    <source>
        <dbReference type="ARBA" id="ARBA00001933"/>
    </source>
</evidence>
<comment type="catalytic activity">
    <reaction evidence="4">
        <text>6-carboxyhexanoyl-[ACP] + L-alanine + H(+) = (8S)-8-amino-7-oxononanoate + holo-[ACP] + CO2</text>
        <dbReference type="Rhea" id="RHEA:42288"/>
        <dbReference type="Rhea" id="RHEA-COMP:9685"/>
        <dbReference type="Rhea" id="RHEA-COMP:9955"/>
        <dbReference type="ChEBI" id="CHEBI:15378"/>
        <dbReference type="ChEBI" id="CHEBI:16526"/>
        <dbReference type="ChEBI" id="CHEBI:57972"/>
        <dbReference type="ChEBI" id="CHEBI:64479"/>
        <dbReference type="ChEBI" id="CHEBI:78846"/>
        <dbReference type="ChEBI" id="CHEBI:149468"/>
        <dbReference type="EC" id="2.3.1.47"/>
    </reaction>
</comment>
<protein>
    <recommendedName>
        <fullName evidence="2">8-amino-7-oxononanoate synthase</fullName>
        <ecNumber evidence="2">2.3.1.47</ecNumber>
    </recommendedName>
</protein>
<reference evidence="6 7" key="1">
    <citation type="journal article" date="2017" name="Poromechanics V (2013)">
        <title>Genomic Characterization of the Arsenic-Tolerant Actinobacterium, &lt;i&gt;Rhodococcus erythropolis&lt;/i&gt; S43.</title>
        <authorList>
            <person name="Retamal-Morales G."/>
            <person name="Mehnert M."/>
            <person name="Schwabe R."/>
            <person name="Tischler D."/>
            <person name="Schloemann M."/>
            <person name="Levican G.J."/>
        </authorList>
    </citation>
    <scope>NUCLEOTIDE SEQUENCE [LARGE SCALE GENOMIC DNA]</scope>
    <source>
        <strain evidence="6 7">S43</strain>
    </source>
</reference>
<dbReference type="Pfam" id="PF00155">
    <property type="entry name" value="Aminotran_1_2"/>
    <property type="match status" value="1"/>
</dbReference>
<dbReference type="InterPro" id="IPR015424">
    <property type="entry name" value="PyrdxlP-dep_Trfase"/>
</dbReference>
<name>A0A5N5E3S7_RHOER</name>
<evidence type="ECO:0000256" key="2">
    <source>
        <dbReference type="ARBA" id="ARBA00013187"/>
    </source>
</evidence>
<organism evidence="6 7">
    <name type="scientific">Rhodococcus erythropolis</name>
    <name type="common">Arthrobacter picolinophilus</name>
    <dbReference type="NCBI Taxonomy" id="1833"/>
    <lineage>
        <taxon>Bacteria</taxon>
        <taxon>Bacillati</taxon>
        <taxon>Actinomycetota</taxon>
        <taxon>Actinomycetes</taxon>
        <taxon>Mycobacteriales</taxon>
        <taxon>Nocardiaceae</taxon>
        <taxon>Rhodococcus</taxon>
        <taxon>Rhodococcus erythropolis group</taxon>
    </lineage>
</organism>
<evidence type="ECO:0000313" key="7">
    <source>
        <dbReference type="Proteomes" id="UP000325576"/>
    </source>
</evidence>
<dbReference type="AlphaFoldDB" id="A0A5N5E3S7"/>
<dbReference type="Proteomes" id="UP000325576">
    <property type="component" value="Unassembled WGS sequence"/>
</dbReference>
<dbReference type="InterPro" id="IPR050087">
    <property type="entry name" value="AON_synthase_class-II"/>
</dbReference>